<keyword evidence="2" id="KW-1185">Reference proteome</keyword>
<evidence type="ECO:0000313" key="2">
    <source>
        <dbReference type="Proteomes" id="UP000328092"/>
    </source>
</evidence>
<dbReference type="AlphaFoldDB" id="A0A508TNB4"/>
<protein>
    <submittedName>
        <fullName evidence="1">Uncharacterized protein</fullName>
    </submittedName>
</protein>
<sequence>MSEGSGKTTWIAVIVAVLSLATAVVTSWDKLFPSGANASKLSSPTMYMNWRWQAYTLPPKMTADYIKKWNGDCAAEGQRQLLLHGFSIYGFSEIGVGGGAMFPNSQELLIQIACQAMDQHLAYSIVAVGPSTDIATVDRHMNAILEGMIRPGMSFGQ</sequence>
<name>A0A508TNB4_9BRAD</name>
<dbReference type="RefSeq" id="WP_139484420.1">
    <property type="nucleotide sequence ID" value="NZ_CAADFB020000030.1"/>
</dbReference>
<accession>A0A508TNB4</accession>
<comment type="caution">
    <text evidence="1">The sequence shown here is derived from an EMBL/GenBank/DDBJ whole genome shotgun (WGS) entry which is preliminary data.</text>
</comment>
<proteinExistence type="predicted"/>
<evidence type="ECO:0000313" key="1">
    <source>
        <dbReference type="EMBL" id="VIO75716.1"/>
    </source>
</evidence>
<dbReference type="EMBL" id="CAADFC020000025">
    <property type="protein sequence ID" value="VIO75716.1"/>
    <property type="molecule type" value="Genomic_DNA"/>
</dbReference>
<gene>
    <name evidence="1" type="ORF">CI1B_60650</name>
</gene>
<organism evidence="1 2">
    <name type="scientific">Bradyrhizobium ivorense</name>
    <dbReference type="NCBI Taxonomy" id="2511166"/>
    <lineage>
        <taxon>Bacteria</taxon>
        <taxon>Pseudomonadati</taxon>
        <taxon>Pseudomonadota</taxon>
        <taxon>Alphaproteobacteria</taxon>
        <taxon>Hyphomicrobiales</taxon>
        <taxon>Nitrobacteraceae</taxon>
        <taxon>Bradyrhizobium</taxon>
    </lineage>
</organism>
<dbReference type="Proteomes" id="UP000328092">
    <property type="component" value="Unassembled WGS sequence"/>
</dbReference>
<reference evidence="1" key="1">
    <citation type="submission" date="2019-02" db="EMBL/GenBank/DDBJ databases">
        <authorList>
            <person name="Pothier F.J."/>
        </authorList>
    </citation>
    <scope>NUCLEOTIDE SEQUENCE</scope>
    <source>
        <strain evidence="1">CI-1B</strain>
    </source>
</reference>